<protein>
    <submittedName>
        <fullName evidence="2">Uncharacterized protein</fullName>
    </submittedName>
</protein>
<organism evidence="2 3">
    <name type="scientific">Pleurotus ostreatus (strain PC15)</name>
    <name type="common">Oyster mushroom</name>
    <dbReference type="NCBI Taxonomy" id="1137138"/>
    <lineage>
        <taxon>Eukaryota</taxon>
        <taxon>Fungi</taxon>
        <taxon>Dikarya</taxon>
        <taxon>Basidiomycota</taxon>
        <taxon>Agaricomycotina</taxon>
        <taxon>Agaricomycetes</taxon>
        <taxon>Agaricomycetidae</taxon>
        <taxon>Agaricales</taxon>
        <taxon>Pleurotineae</taxon>
        <taxon>Pleurotaceae</taxon>
        <taxon>Pleurotus</taxon>
    </lineage>
</organism>
<dbReference type="EMBL" id="KL198006">
    <property type="protein sequence ID" value="KDQ31299.1"/>
    <property type="molecule type" value="Genomic_DNA"/>
</dbReference>
<dbReference type="InParanoid" id="A0A067NTQ3"/>
<dbReference type="OrthoDB" id="3201641at2759"/>
<feature type="compositionally biased region" description="Low complexity" evidence="1">
    <location>
        <begin position="43"/>
        <end position="69"/>
    </location>
</feature>
<feature type="compositionally biased region" description="Basic and acidic residues" evidence="1">
    <location>
        <begin position="231"/>
        <end position="267"/>
    </location>
</feature>
<dbReference type="Gene3D" id="3.30.450.30">
    <property type="entry name" value="Dynein light chain 2a, cytoplasmic"/>
    <property type="match status" value="1"/>
</dbReference>
<proteinExistence type="predicted"/>
<feature type="region of interest" description="Disordered" evidence="1">
    <location>
        <begin position="43"/>
        <end position="79"/>
    </location>
</feature>
<gene>
    <name evidence="2" type="ORF">PLEOSDRAFT_166530</name>
</gene>
<accession>A0A067NTQ3</accession>
<evidence type="ECO:0000313" key="3">
    <source>
        <dbReference type="Proteomes" id="UP000027073"/>
    </source>
</evidence>
<reference evidence="3" key="1">
    <citation type="journal article" date="2014" name="Proc. Natl. Acad. Sci. U.S.A.">
        <title>Extensive sampling of basidiomycete genomes demonstrates inadequacy of the white-rot/brown-rot paradigm for wood decay fungi.</title>
        <authorList>
            <person name="Riley R."/>
            <person name="Salamov A.A."/>
            <person name="Brown D.W."/>
            <person name="Nagy L.G."/>
            <person name="Floudas D."/>
            <person name="Held B.W."/>
            <person name="Levasseur A."/>
            <person name="Lombard V."/>
            <person name="Morin E."/>
            <person name="Otillar R."/>
            <person name="Lindquist E.A."/>
            <person name="Sun H."/>
            <person name="LaButti K.M."/>
            <person name="Schmutz J."/>
            <person name="Jabbour D."/>
            <person name="Luo H."/>
            <person name="Baker S.E."/>
            <person name="Pisabarro A.G."/>
            <person name="Walton J.D."/>
            <person name="Blanchette R.A."/>
            <person name="Henrissat B."/>
            <person name="Martin F."/>
            <person name="Cullen D."/>
            <person name="Hibbett D.S."/>
            <person name="Grigoriev I.V."/>
        </authorList>
    </citation>
    <scope>NUCLEOTIDE SEQUENCE [LARGE SCALE GENOMIC DNA]</scope>
    <source>
        <strain evidence="3">PC15</strain>
    </source>
</reference>
<dbReference type="AlphaFoldDB" id="A0A067NTQ3"/>
<dbReference type="VEuPathDB" id="FungiDB:PLEOSDRAFT_166530"/>
<feature type="region of interest" description="Disordered" evidence="1">
    <location>
        <begin position="215"/>
        <end position="269"/>
    </location>
</feature>
<evidence type="ECO:0000256" key="1">
    <source>
        <dbReference type="SAM" id="MobiDB-lite"/>
    </source>
</evidence>
<dbReference type="Proteomes" id="UP000027073">
    <property type="component" value="Unassembled WGS sequence"/>
</dbReference>
<sequence>MLSLSTLHTTLAHVLAPPHLHTAILFTTAGQLISYASNNNTFNNDNDNSINYNDDGNDSNDYNYNNNNDDGNKYNKASNYANPPFASNVAPNSPALTLKPSSAFATSTLSAPGTEVYADSDADTYTNTDTSVGATGGVSTGVGGVGMGIGIGALGARRAAVARGSRSKDDIRVLVGLGSELWGETKGAGLGMVDSELGRIVVVPILPLPSALPSTPSMLPSASAPPPAEAISKDESTISEMEKEKDTQKEKEKEEQKEKEKEQKDAPDAPLMLLALNGTDDVSWDEMRAKATSLAAHLAPPLSKYREYLVVAPPPPPLAGGVVPPGGSSVSGVASPARARAVHVGGRI</sequence>
<dbReference type="HOGENOM" id="CLU_797203_0_0_1"/>
<name>A0A067NTQ3_PLEO1</name>
<evidence type="ECO:0000313" key="2">
    <source>
        <dbReference type="EMBL" id="KDQ31299.1"/>
    </source>
</evidence>